<dbReference type="GO" id="GO:0008168">
    <property type="term" value="F:methyltransferase activity"/>
    <property type="evidence" value="ECO:0007669"/>
    <property type="project" value="UniProtKB-KW"/>
</dbReference>
<keyword evidence="6" id="KW-0479">Metal-binding</keyword>
<dbReference type="VEuPathDB" id="FungiDB:Z520_10642"/>
<evidence type="ECO:0000256" key="4">
    <source>
        <dbReference type="ARBA" id="ARBA00022679"/>
    </source>
</evidence>
<keyword evidence="3" id="KW-0489">Methyltransferase</keyword>
<keyword evidence="11" id="KW-1185">Reference proteome</keyword>
<evidence type="ECO:0000313" key="10">
    <source>
        <dbReference type="EMBL" id="KIX93736.1"/>
    </source>
</evidence>
<feature type="domain" description="SET" evidence="9">
    <location>
        <begin position="457"/>
        <end position="593"/>
    </location>
</feature>
<dbReference type="InterPro" id="IPR046341">
    <property type="entry name" value="SET_dom_sf"/>
</dbReference>
<dbReference type="AlphaFoldDB" id="A0A0D2I979"/>
<evidence type="ECO:0000256" key="6">
    <source>
        <dbReference type="ARBA" id="ARBA00022723"/>
    </source>
</evidence>
<protein>
    <recommendedName>
        <fullName evidence="9">SET domain-containing protein</fullName>
    </recommendedName>
</protein>
<dbReference type="Gene3D" id="2.170.270.10">
    <property type="entry name" value="SET domain"/>
    <property type="match status" value="1"/>
</dbReference>
<evidence type="ECO:0000259" key="9">
    <source>
        <dbReference type="PROSITE" id="PS50280"/>
    </source>
</evidence>
<evidence type="ECO:0000256" key="3">
    <source>
        <dbReference type="ARBA" id="ARBA00022603"/>
    </source>
</evidence>
<dbReference type="Proteomes" id="UP000053411">
    <property type="component" value="Unassembled WGS sequence"/>
</dbReference>
<dbReference type="OrthoDB" id="308383at2759"/>
<dbReference type="PANTHER" id="PTHR46223">
    <property type="entry name" value="HISTONE-LYSINE N-METHYLTRANSFERASE SUV39H"/>
    <property type="match status" value="1"/>
</dbReference>
<keyword evidence="2" id="KW-0158">Chromosome</keyword>
<evidence type="ECO:0000256" key="8">
    <source>
        <dbReference type="SAM" id="MobiDB-lite"/>
    </source>
</evidence>
<dbReference type="RefSeq" id="XP_016627859.1">
    <property type="nucleotide sequence ID" value="XM_016781134.1"/>
</dbReference>
<dbReference type="PANTHER" id="PTHR46223:SF3">
    <property type="entry name" value="HISTONE-LYSINE N-METHYLTRANSFERASE SET-23"/>
    <property type="match status" value="1"/>
</dbReference>
<keyword evidence="7" id="KW-0862">Zinc</keyword>
<feature type="compositionally biased region" description="Basic residues" evidence="8">
    <location>
        <begin position="9"/>
        <end position="18"/>
    </location>
</feature>
<dbReference type="PROSITE" id="PS50280">
    <property type="entry name" value="SET"/>
    <property type="match status" value="1"/>
</dbReference>
<name>A0A0D2I979_9EURO</name>
<dbReference type="STRING" id="1442371.A0A0D2I979"/>
<feature type="region of interest" description="Disordered" evidence="8">
    <location>
        <begin position="615"/>
        <end position="638"/>
    </location>
</feature>
<evidence type="ECO:0000256" key="5">
    <source>
        <dbReference type="ARBA" id="ARBA00022691"/>
    </source>
</evidence>
<gene>
    <name evidence="10" type="ORF">Z520_10642</name>
</gene>
<evidence type="ECO:0000256" key="1">
    <source>
        <dbReference type="ARBA" id="ARBA00004286"/>
    </source>
</evidence>
<keyword evidence="4" id="KW-0808">Transferase</keyword>
<dbReference type="Pfam" id="PF00856">
    <property type="entry name" value="SET"/>
    <property type="match status" value="1"/>
</dbReference>
<dbReference type="EMBL" id="KN848092">
    <property type="protein sequence ID" value="KIX93736.1"/>
    <property type="molecule type" value="Genomic_DNA"/>
</dbReference>
<sequence length="638" mass="70635">MSPTQQPRRSNRARKPTAKGRDYSDSLAQKQARSQSQAAAVGNVPPTNTINGSSSGQGNADGGPRRSKRIQAHIHGNSPGGNTGRPNKKRRLSESGSTVEGFMIKLYAEIHHAATVRTIGQWDRYWTQDLLRRARTVRFFDLATGSARHHLRARLDKFESDSPKEKRVAKLAKDDVGISYAQRLTEFCDNPNLLFLTICAHSKSFREAILRSDAESRALGEPEWSLIYSRIKECASSLELFARTHKFDWTDALFFFNGHFEDLLIIVYKHCQDARDKDGVSFGIGDDDLSETHPIGAEDKHKVHHHWALPVEDGEPAVWPSVKCTITQDLVNAGFVHGEVAVAGIPAEGNNLEVDAAAILPLKSKQVLQQFNIDQVIVLPNYDWPAEVHQVTYPDGSVYEDPTFCGFPKNPCGVCGAETQNAQQQQQSPQAEPACQCTFADLCKWHNKPPQDNHGDILVELYTTAEKGRGVRALQPIRKGTYLGEYTGEIYAAQPDANNSVGTLANPRYGLMTYHMVLDVARADDYTTAKAQAGYRPQYVVDAAHRGGWTRYINHSCAPNTRFYVMNVGQRTRIIIKAVRKIAFGEEITISYGKNYFEQLRIACRCGAPKCKYKNVGASNSSSDSSDDSGSDSGSASV</sequence>
<dbReference type="GO" id="GO:0046872">
    <property type="term" value="F:metal ion binding"/>
    <property type="evidence" value="ECO:0007669"/>
    <property type="project" value="UniProtKB-KW"/>
</dbReference>
<accession>A0A0D2I979</accession>
<organism evidence="10 11">
    <name type="scientific">Fonsecaea multimorphosa CBS 102226</name>
    <dbReference type="NCBI Taxonomy" id="1442371"/>
    <lineage>
        <taxon>Eukaryota</taxon>
        <taxon>Fungi</taxon>
        <taxon>Dikarya</taxon>
        <taxon>Ascomycota</taxon>
        <taxon>Pezizomycotina</taxon>
        <taxon>Eurotiomycetes</taxon>
        <taxon>Chaetothyriomycetidae</taxon>
        <taxon>Chaetothyriales</taxon>
        <taxon>Herpotrichiellaceae</taxon>
        <taxon>Fonsecaea</taxon>
    </lineage>
</organism>
<keyword evidence="5" id="KW-0949">S-adenosyl-L-methionine</keyword>
<feature type="compositionally biased region" description="Low complexity" evidence="8">
    <location>
        <begin position="615"/>
        <end position="624"/>
    </location>
</feature>
<dbReference type="SUPFAM" id="SSF82199">
    <property type="entry name" value="SET domain"/>
    <property type="match status" value="1"/>
</dbReference>
<dbReference type="InterPro" id="IPR050973">
    <property type="entry name" value="H3K9_Histone-Lys_N-MTase"/>
</dbReference>
<evidence type="ECO:0000313" key="11">
    <source>
        <dbReference type="Proteomes" id="UP000053411"/>
    </source>
</evidence>
<evidence type="ECO:0000256" key="2">
    <source>
        <dbReference type="ARBA" id="ARBA00022454"/>
    </source>
</evidence>
<dbReference type="SMART" id="SM00317">
    <property type="entry name" value="SET"/>
    <property type="match status" value="1"/>
</dbReference>
<reference evidence="10 11" key="1">
    <citation type="submission" date="2015-01" db="EMBL/GenBank/DDBJ databases">
        <title>The Genome Sequence of Fonsecaea multimorphosa CBS 102226.</title>
        <authorList>
            <consortium name="The Broad Institute Genomics Platform"/>
            <person name="Cuomo C."/>
            <person name="de Hoog S."/>
            <person name="Gorbushina A."/>
            <person name="Stielow B."/>
            <person name="Teixiera M."/>
            <person name="Abouelleil A."/>
            <person name="Chapman S.B."/>
            <person name="Priest M."/>
            <person name="Young S.K."/>
            <person name="Wortman J."/>
            <person name="Nusbaum C."/>
            <person name="Birren B."/>
        </authorList>
    </citation>
    <scope>NUCLEOTIDE SEQUENCE [LARGE SCALE GENOMIC DNA]</scope>
    <source>
        <strain evidence="10 11">CBS 102226</strain>
    </source>
</reference>
<dbReference type="GO" id="GO:0032259">
    <property type="term" value="P:methylation"/>
    <property type="evidence" value="ECO:0007669"/>
    <property type="project" value="UniProtKB-KW"/>
</dbReference>
<comment type="subcellular location">
    <subcellularLocation>
        <location evidence="1">Chromosome</location>
    </subcellularLocation>
</comment>
<dbReference type="GO" id="GO:0005694">
    <property type="term" value="C:chromosome"/>
    <property type="evidence" value="ECO:0007669"/>
    <property type="project" value="UniProtKB-SubCell"/>
</dbReference>
<feature type="compositionally biased region" description="Low complexity" evidence="8">
    <location>
        <begin position="26"/>
        <end position="40"/>
    </location>
</feature>
<dbReference type="GeneID" id="27716388"/>
<proteinExistence type="predicted"/>
<evidence type="ECO:0000256" key="7">
    <source>
        <dbReference type="ARBA" id="ARBA00022833"/>
    </source>
</evidence>
<feature type="region of interest" description="Disordered" evidence="8">
    <location>
        <begin position="1"/>
        <end position="95"/>
    </location>
</feature>
<feature type="compositionally biased region" description="Polar residues" evidence="8">
    <location>
        <begin position="45"/>
        <end position="58"/>
    </location>
</feature>
<dbReference type="InterPro" id="IPR001214">
    <property type="entry name" value="SET_dom"/>
</dbReference>